<keyword evidence="3" id="KW-0998">Cell outer membrane</keyword>
<evidence type="ECO:0000259" key="7">
    <source>
        <dbReference type="PROSITE" id="PS51123"/>
    </source>
</evidence>
<keyword evidence="6" id="KW-0812">Transmembrane</keyword>
<feature type="transmembrane region" description="Helical" evidence="6">
    <location>
        <begin position="49"/>
        <end position="70"/>
    </location>
</feature>
<feature type="compositionally biased region" description="Low complexity" evidence="5">
    <location>
        <begin position="76"/>
        <end position="105"/>
    </location>
</feature>
<protein>
    <recommendedName>
        <fullName evidence="7">OmpA-like domain-containing protein</fullName>
    </recommendedName>
</protein>
<dbReference type="InterPro" id="IPR006665">
    <property type="entry name" value="OmpA-like"/>
</dbReference>
<dbReference type="InterPro" id="IPR036737">
    <property type="entry name" value="OmpA-like_sf"/>
</dbReference>
<evidence type="ECO:0000256" key="5">
    <source>
        <dbReference type="SAM" id="MobiDB-lite"/>
    </source>
</evidence>
<evidence type="ECO:0000256" key="2">
    <source>
        <dbReference type="ARBA" id="ARBA00023136"/>
    </source>
</evidence>
<keyword evidence="9" id="KW-1185">Reference proteome</keyword>
<reference evidence="8 9" key="1">
    <citation type="journal article" date="2013" name="ISME J.">
        <title>A metabolic model for members of the genus Tetrasphaera involved in enhanced biological phosphorus removal.</title>
        <authorList>
            <person name="Kristiansen R."/>
            <person name="Nguyen H.T.T."/>
            <person name="Saunders A.M."/>
            <person name="Nielsen J.L."/>
            <person name="Wimmer R."/>
            <person name="Le V.Q."/>
            <person name="McIlroy S.J."/>
            <person name="Petrovski S."/>
            <person name="Seviour R.J."/>
            <person name="Calteau A."/>
            <person name="Nielsen K.L."/>
            <person name="Nielsen P.H."/>
        </authorList>
    </citation>
    <scope>NUCLEOTIDE SEQUENCE [LARGE SCALE GENOMIC DNA]</scope>
    <source>
        <strain evidence="8 9">Ben 74</strain>
    </source>
</reference>
<evidence type="ECO:0000256" key="3">
    <source>
        <dbReference type="ARBA" id="ARBA00023237"/>
    </source>
</evidence>
<sequence length="356" mass="35327">MMSSRDQSGSDASGRWQSADDDRDYDQDEVISTRWVEETRRYREPIGGWWWLALFLVPAILALLGLAVGGDKDTSAGKSPTSSSSSASGSGSASGSATSGNGTTGGTSSVKLASAPFAVSRTGNDVTVTAEAPDQASADALVAAVEGALPDANVISKVTTVAGSTAPDAAALGASVKALAGLGDFGLGYDLKSLTAVGKAADDAAKKSAADALPAAWPKGANPAINISVGDDAGASCGTLGDAIKVAMASTKVTFGTGSAALAGDSHAVLDKVAALVKGCAGVKLAVTGYTDKSGNAADNLKLSEARAQSVADYLAKAGIDKASMTVSGKGDADPIADNTWPAAAANRRVKITVVK</sequence>
<dbReference type="Proteomes" id="UP000035720">
    <property type="component" value="Unassembled WGS sequence"/>
</dbReference>
<dbReference type="InterPro" id="IPR006690">
    <property type="entry name" value="OMPA-like_CS"/>
</dbReference>
<dbReference type="Pfam" id="PF00691">
    <property type="entry name" value="OmpA"/>
    <property type="match status" value="1"/>
</dbReference>
<feature type="compositionally biased region" description="Polar residues" evidence="5">
    <location>
        <begin position="1"/>
        <end position="11"/>
    </location>
</feature>
<dbReference type="InterPro" id="IPR054121">
    <property type="entry name" value="ArfA_BON-like"/>
</dbReference>
<dbReference type="SUPFAM" id="SSF103088">
    <property type="entry name" value="OmpA-like"/>
    <property type="match status" value="1"/>
</dbReference>
<evidence type="ECO:0000256" key="4">
    <source>
        <dbReference type="PROSITE-ProRule" id="PRU00473"/>
    </source>
</evidence>
<dbReference type="PROSITE" id="PS01068">
    <property type="entry name" value="OMPA_1"/>
    <property type="match status" value="1"/>
</dbReference>
<name>A0A077MEL5_9MICO</name>
<dbReference type="STRING" id="1193518.BN13_70039"/>
<evidence type="ECO:0000313" key="8">
    <source>
        <dbReference type="EMBL" id="CCI54415.1"/>
    </source>
</evidence>
<proteinExistence type="predicted"/>
<dbReference type="InterPro" id="IPR006664">
    <property type="entry name" value="OMP_bac"/>
</dbReference>
<feature type="region of interest" description="Disordered" evidence="5">
    <location>
        <begin position="72"/>
        <end position="105"/>
    </location>
</feature>
<dbReference type="EMBL" id="CAJC01000183">
    <property type="protein sequence ID" value="CCI54415.1"/>
    <property type="molecule type" value="Genomic_DNA"/>
</dbReference>
<feature type="domain" description="OmpA-like" evidence="7">
    <location>
        <begin position="242"/>
        <end position="356"/>
    </location>
</feature>
<dbReference type="Pfam" id="PF21923">
    <property type="entry name" value="BON_like"/>
    <property type="match status" value="1"/>
</dbReference>
<gene>
    <name evidence="8" type="ORF">BN13_70039</name>
</gene>
<feature type="region of interest" description="Disordered" evidence="5">
    <location>
        <begin position="1"/>
        <end position="27"/>
    </location>
</feature>
<keyword evidence="2 4" id="KW-0472">Membrane</keyword>
<dbReference type="GO" id="GO:0009279">
    <property type="term" value="C:cell outer membrane"/>
    <property type="evidence" value="ECO:0007669"/>
    <property type="project" value="UniProtKB-SubCell"/>
</dbReference>
<evidence type="ECO:0000256" key="1">
    <source>
        <dbReference type="ARBA" id="ARBA00004442"/>
    </source>
</evidence>
<comment type="caution">
    <text evidence="8">The sequence shown here is derived from an EMBL/GenBank/DDBJ whole genome shotgun (WGS) entry which is preliminary data.</text>
</comment>
<dbReference type="AlphaFoldDB" id="A0A077MEL5"/>
<keyword evidence="6" id="KW-1133">Transmembrane helix</keyword>
<dbReference type="InterPro" id="IPR050330">
    <property type="entry name" value="Bact_OuterMem_StrucFunc"/>
</dbReference>
<dbReference type="PANTHER" id="PTHR30329:SF21">
    <property type="entry name" value="LIPOPROTEIN YIAD-RELATED"/>
    <property type="match status" value="1"/>
</dbReference>
<accession>A0A077MEL5</accession>
<dbReference type="PRINTS" id="PR01021">
    <property type="entry name" value="OMPADOMAIN"/>
</dbReference>
<dbReference type="PANTHER" id="PTHR30329">
    <property type="entry name" value="STATOR ELEMENT OF FLAGELLAR MOTOR COMPLEX"/>
    <property type="match status" value="1"/>
</dbReference>
<dbReference type="PROSITE" id="PS51123">
    <property type="entry name" value="OMPA_2"/>
    <property type="match status" value="1"/>
</dbReference>
<dbReference type="CDD" id="cd07185">
    <property type="entry name" value="OmpA_C-like"/>
    <property type="match status" value="1"/>
</dbReference>
<organism evidence="8 9">
    <name type="scientific">Nostocoides jenkinsii Ben 74</name>
    <dbReference type="NCBI Taxonomy" id="1193518"/>
    <lineage>
        <taxon>Bacteria</taxon>
        <taxon>Bacillati</taxon>
        <taxon>Actinomycetota</taxon>
        <taxon>Actinomycetes</taxon>
        <taxon>Micrococcales</taxon>
        <taxon>Intrasporangiaceae</taxon>
        <taxon>Nostocoides</taxon>
    </lineage>
</organism>
<comment type="subcellular location">
    <subcellularLocation>
        <location evidence="1">Cell outer membrane</location>
    </subcellularLocation>
</comment>
<dbReference type="Gene3D" id="3.40.1520.20">
    <property type="match status" value="1"/>
</dbReference>
<dbReference type="Gene3D" id="3.30.1330.60">
    <property type="entry name" value="OmpA-like domain"/>
    <property type="match status" value="1"/>
</dbReference>
<evidence type="ECO:0000256" key="6">
    <source>
        <dbReference type="SAM" id="Phobius"/>
    </source>
</evidence>
<evidence type="ECO:0000313" key="9">
    <source>
        <dbReference type="Proteomes" id="UP000035720"/>
    </source>
</evidence>
<dbReference type="OrthoDB" id="5166631at2"/>